<dbReference type="InterPro" id="IPR026992">
    <property type="entry name" value="DIOX_N"/>
</dbReference>
<dbReference type="RefSeq" id="XP_018001429.1">
    <property type="nucleotide sequence ID" value="XM_018149795.1"/>
</dbReference>
<protein>
    <recommendedName>
        <fullName evidence="4">Fe2OG dioxygenase domain-containing protein</fullName>
    </recommendedName>
</protein>
<dbReference type="PROSITE" id="PS51471">
    <property type="entry name" value="FE2OG_OXY"/>
    <property type="match status" value="1"/>
</dbReference>
<dbReference type="InterPro" id="IPR027443">
    <property type="entry name" value="IPNS-like_sf"/>
</dbReference>
<evidence type="ECO:0000259" key="4">
    <source>
        <dbReference type="PROSITE" id="PS51471"/>
    </source>
</evidence>
<dbReference type="OrthoDB" id="288590at2759"/>
<name>A0A0N1HBL8_9EURO</name>
<dbReference type="VEuPathDB" id="FungiDB:AB675_9277"/>
<proteinExistence type="inferred from homology"/>
<dbReference type="Pfam" id="PF14226">
    <property type="entry name" value="DIOX_N"/>
    <property type="match status" value="1"/>
</dbReference>
<organism evidence="5 6">
    <name type="scientific">Cyphellophora attinorum</name>
    <dbReference type="NCBI Taxonomy" id="1664694"/>
    <lineage>
        <taxon>Eukaryota</taxon>
        <taxon>Fungi</taxon>
        <taxon>Dikarya</taxon>
        <taxon>Ascomycota</taxon>
        <taxon>Pezizomycotina</taxon>
        <taxon>Eurotiomycetes</taxon>
        <taxon>Chaetothyriomycetidae</taxon>
        <taxon>Chaetothyriales</taxon>
        <taxon>Cyphellophoraceae</taxon>
        <taxon>Cyphellophora</taxon>
    </lineage>
</organism>
<dbReference type="STRING" id="1664694.A0A0N1HBL8"/>
<dbReference type="GO" id="GO:0016491">
    <property type="term" value="F:oxidoreductase activity"/>
    <property type="evidence" value="ECO:0007669"/>
    <property type="project" value="UniProtKB-KW"/>
</dbReference>
<dbReference type="PANTHER" id="PTHR47990">
    <property type="entry name" value="2-OXOGLUTARATE (2OG) AND FE(II)-DEPENDENT OXYGENASE SUPERFAMILY PROTEIN-RELATED"/>
    <property type="match status" value="1"/>
</dbReference>
<feature type="domain" description="Fe2OG dioxygenase" evidence="4">
    <location>
        <begin position="188"/>
        <end position="305"/>
    </location>
</feature>
<dbReference type="GeneID" id="28741675"/>
<sequence>MGSLGSVDVEADIAIPIIDLGPIRFGTPDEALATGKQVYEAFRDVGFAYIRNHGVPQEKIDEAFKWSAKFFELPLETKKLAPHPPNGWHHRGYSSPGQEKVSQMEFDPDKLAQLRTSAPDFKESFELGRATDTHTPNIWPPDSALPGFQSYMLDFFATCDIAKQSLLRAIELGMDLPQGFFRDFHSKQDNQLRLLHYPSVETRLLKDEKVERIAAHTDFGTMTMLFQDDVGGLEVEDVKIRGKFNPAPYIKGTIVVNIGDFLMRWSNDQLKSTLHRVRAPPPMLGSEGIGEYTKERYSIPYFVTADREKTVDCLPGCWGEDRPKKYEPVCSRDYIEMRLNATY</sequence>
<accession>A0A0N1HBL8</accession>
<evidence type="ECO:0000256" key="1">
    <source>
        <dbReference type="ARBA" id="ARBA00008056"/>
    </source>
</evidence>
<dbReference type="Proteomes" id="UP000038010">
    <property type="component" value="Unassembled WGS sequence"/>
</dbReference>
<dbReference type="AlphaFoldDB" id="A0A0N1HBL8"/>
<keyword evidence="2" id="KW-0408">Iron</keyword>
<feature type="region of interest" description="Disordered" evidence="3">
    <location>
        <begin position="83"/>
        <end position="102"/>
    </location>
</feature>
<gene>
    <name evidence="5" type="ORF">AB675_9277</name>
</gene>
<dbReference type="PRINTS" id="PR00682">
    <property type="entry name" value="IPNSYNTHASE"/>
</dbReference>
<dbReference type="InterPro" id="IPR050231">
    <property type="entry name" value="Iron_ascorbate_oxido_reductase"/>
</dbReference>
<dbReference type="EMBL" id="LFJN01000009">
    <property type="protein sequence ID" value="KPI41466.1"/>
    <property type="molecule type" value="Genomic_DNA"/>
</dbReference>
<keyword evidence="2" id="KW-0479">Metal-binding</keyword>
<keyword evidence="2" id="KW-0560">Oxidoreductase</keyword>
<evidence type="ECO:0000313" key="5">
    <source>
        <dbReference type="EMBL" id="KPI41466.1"/>
    </source>
</evidence>
<keyword evidence="6" id="KW-1185">Reference proteome</keyword>
<evidence type="ECO:0000256" key="3">
    <source>
        <dbReference type="SAM" id="MobiDB-lite"/>
    </source>
</evidence>
<evidence type="ECO:0000256" key="2">
    <source>
        <dbReference type="RuleBase" id="RU003682"/>
    </source>
</evidence>
<dbReference type="InterPro" id="IPR005123">
    <property type="entry name" value="Oxoglu/Fe-dep_dioxygenase_dom"/>
</dbReference>
<dbReference type="Gene3D" id="2.60.120.330">
    <property type="entry name" value="B-lactam Antibiotic, Isopenicillin N Synthase, Chain"/>
    <property type="match status" value="1"/>
</dbReference>
<dbReference type="Pfam" id="PF03171">
    <property type="entry name" value="2OG-FeII_Oxy"/>
    <property type="match status" value="1"/>
</dbReference>
<dbReference type="GO" id="GO:0044283">
    <property type="term" value="P:small molecule biosynthetic process"/>
    <property type="evidence" value="ECO:0007669"/>
    <property type="project" value="UniProtKB-ARBA"/>
</dbReference>
<comment type="caution">
    <text evidence="5">The sequence shown here is derived from an EMBL/GenBank/DDBJ whole genome shotgun (WGS) entry which is preliminary data.</text>
</comment>
<dbReference type="SUPFAM" id="SSF51197">
    <property type="entry name" value="Clavaminate synthase-like"/>
    <property type="match status" value="1"/>
</dbReference>
<dbReference type="GO" id="GO:0046872">
    <property type="term" value="F:metal ion binding"/>
    <property type="evidence" value="ECO:0007669"/>
    <property type="project" value="UniProtKB-KW"/>
</dbReference>
<comment type="similarity">
    <text evidence="1 2">Belongs to the iron/ascorbate-dependent oxidoreductase family.</text>
</comment>
<evidence type="ECO:0000313" key="6">
    <source>
        <dbReference type="Proteomes" id="UP000038010"/>
    </source>
</evidence>
<dbReference type="InterPro" id="IPR044861">
    <property type="entry name" value="IPNS-like_FE2OG_OXY"/>
</dbReference>
<reference evidence="5 6" key="1">
    <citation type="submission" date="2015-06" db="EMBL/GenBank/DDBJ databases">
        <title>Draft genome of the ant-associated black yeast Phialophora attae CBS 131958.</title>
        <authorList>
            <person name="Moreno L.F."/>
            <person name="Stielow B.J."/>
            <person name="de Hoog S."/>
            <person name="Vicente V.A."/>
            <person name="Weiss V.A."/>
            <person name="de Vries M."/>
            <person name="Cruz L.M."/>
            <person name="Souza E.M."/>
        </authorList>
    </citation>
    <scope>NUCLEOTIDE SEQUENCE [LARGE SCALE GENOMIC DNA]</scope>
    <source>
        <strain evidence="5 6">CBS 131958</strain>
    </source>
</reference>